<keyword evidence="3" id="KW-1185">Reference proteome</keyword>
<evidence type="ECO:0000313" key="2">
    <source>
        <dbReference type="EMBL" id="MPC78874.1"/>
    </source>
</evidence>
<dbReference type="EMBL" id="VSRR010049592">
    <property type="protein sequence ID" value="MPC78874.1"/>
    <property type="molecule type" value="Genomic_DNA"/>
</dbReference>
<comment type="caution">
    <text evidence="2">The sequence shown here is derived from an EMBL/GenBank/DDBJ whole genome shotgun (WGS) entry which is preliminary data.</text>
</comment>
<sequence>MKASAGLFQRQSGNETRTPAAIRPTLDVAGPITEEEIKQAIRSTKAATAPGPDSRGLECICALELRKLG</sequence>
<reference evidence="2 3" key="1">
    <citation type="submission" date="2019-05" db="EMBL/GenBank/DDBJ databases">
        <title>Another draft genome of Portunus trituberculatus and its Hox gene families provides insights of decapod evolution.</title>
        <authorList>
            <person name="Jeong J.-H."/>
            <person name="Song I."/>
            <person name="Kim S."/>
            <person name="Choi T."/>
            <person name="Kim D."/>
            <person name="Ryu S."/>
            <person name="Kim W."/>
        </authorList>
    </citation>
    <scope>NUCLEOTIDE SEQUENCE [LARGE SCALE GENOMIC DNA]</scope>
    <source>
        <tissue evidence="2">Muscle</tissue>
    </source>
</reference>
<evidence type="ECO:0000256" key="1">
    <source>
        <dbReference type="SAM" id="MobiDB-lite"/>
    </source>
</evidence>
<organism evidence="2 3">
    <name type="scientific">Portunus trituberculatus</name>
    <name type="common">Swimming crab</name>
    <name type="synonym">Neptunus trituberculatus</name>
    <dbReference type="NCBI Taxonomy" id="210409"/>
    <lineage>
        <taxon>Eukaryota</taxon>
        <taxon>Metazoa</taxon>
        <taxon>Ecdysozoa</taxon>
        <taxon>Arthropoda</taxon>
        <taxon>Crustacea</taxon>
        <taxon>Multicrustacea</taxon>
        <taxon>Malacostraca</taxon>
        <taxon>Eumalacostraca</taxon>
        <taxon>Eucarida</taxon>
        <taxon>Decapoda</taxon>
        <taxon>Pleocyemata</taxon>
        <taxon>Brachyura</taxon>
        <taxon>Eubrachyura</taxon>
        <taxon>Portunoidea</taxon>
        <taxon>Portunidae</taxon>
        <taxon>Portuninae</taxon>
        <taxon>Portunus</taxon>
    </lineage>
</organism>
<accession>A0A5B7IDT1</accession>
<gene>
    <name evidence="2" type="ORF">E2C01_073376</name>
</gene>
<name>A0A5B7IDT1_PORTR</name>
<feature type="region of interest" description="Disordered" evidence="1">
    <location>
        <begin position="1"/>
        <end position="29"/>
    </location>
</feature>
<dbReference type="Proteomes" id="UP000324222">
    <property type="component" value="Unassembled WGS sequence"/>
</dbReference>
<evidence type="ECO:0000313" key="3">
    <source>
        <dbReference type="Proteomes" id="UP000324222"/>
    </source>
</evidence>
<dbReference type="AlphaFoldDB" id="A0A5B7IDT1"/>
<protein>
    <submittedName>
        <fullName evidence="2">Uncharacterized protein</fullName>
    </submittedName>
</protein>
<proteinExistence type="predicted"/>